<evidence type="ECO:0000259" key="6">
    <source>
        <dbReference type="PROSITE" id="PS50109"/>
    </source>
</evidence>
<keyword evidence="3" id="KW-0597">Phosphoprotein</keyword>
<dbReference type="PRINTS" id="PR00344">
    <property type="entry name" value="BCTRLSENSOR"/>
</dbReference>
<dbReference type="InterPro" id="IPR035965">
    <property type="entry name" value="PAS-like_dom_sf"/>
</dbReference>
<gene>
    <name evidence="9" type="ordered locus">Selin_2514</name>
</gene>
<dbReference type="GO" id="GO:0006355">
    <property type="term" value="P:regulation of DNA-templated transcription"/>
    <property type="evidence" value="ECO:0007669"/>
    <property type="project" value="InterPro"/>
</dbReference>
<dbReference type="Gene3D" id="3.30.565.10">
    <property type="entry name" value="Histidine kinase-like ATPase, C-terminal domain"/>
    <property type="match status" value="1"/>
</dbReference>
<dbReference type="RefSeq" id="WP_013507097.1">
    <property type="nucleotide sequence ID" value="NC_014836.1"/>
</dbReference>
<dbReference type="InterPro" id="IPR001610">
    <property type="entry name" value="PAC"/>
</dbReference>
<dbReference type="InterPro" id="IPR003594">
    <property type="entry name" value="HATPase_dom"/>
</dbReference>
<dbReference type="Pfam" id="PF02518">
    <property type="entry name" value="HATPase_c"/>
    <property type="match status" value="1"/>
</dbReference>
<feature type="domain" description="PAC" evidence="8">
    <location>
        <begin position="336"/>
        <end position="388"/>
    </location>
</feature>
<reference evidence="9 10" key="1">
    <citation type="submission" date="2010-12" db="EMBL/GenBank/DDBJ databases">
        <title>Complete sequence of Desulfurispirillum indicum S5.</title>
        <authorList>
            <consortium name="US DOE Joint Genome Institute"/>
            <person name="Lucas S."/>
            <person name="Copeland A."/>
            <person name="Lapidus A."/>
            <person name="Cheng J.-F."/>
            <person name="Goodwin L."/>
            <person name="Pitluck S."/>
            <person name="Chertkov O."/>
            <person name="Held B."/>
            <person name="Detter J.C."/>
            <person name="Han C."/>
            <person name="Tapia R."/>
            <person name="Land M."/>
            <person name="Hauser L."/>
            <person name="Kyrpides N."/>
            <person name="Ivanova N."/>
            <person name="Mikhailova N."/>
            <person name="Haggblom M."/>
            <person name="Rauschenbach I."/>
            <person name="Bini E."/>
            <person name="Woyke T."/>
        </authorList>
    </citation>
    <scope>NUCLEOTIDE SEQUENCE [LARGE SCALE GENOMIC DNA]</scope>
    <source>
        <strain evidence="10">ATCC BAA-1389 / DSM 22839 / S5</strain>
    </source>
</reference>
<evidence type="ECO:0000259" key="8">
    <source>
        <dbReference type="PROSITE" id="PS50113"/>
    </source>
</evidence>
<dbReference type="InterPro" id="IPR036097">
    <property type="entry name" value="HisK_dim/P_sf"/>
</dbReference>
<organism evidence="9 10">
    <name type="scientific">Desulfurispirillum indicum (strain ATCC BAA-1389 / DSM 22839 / S5)</name>
    <dbReference type="NCBI Taxonomy" id="653733"/>
    <lineage>
        <taxon>Bacteria</taxon>
        <taxon>Pseudomonadati</taxon>
        <taxon>Chrysiogenota</taxon>
        <taxon>Chrysiogenia</taxon>
        <taxon>Chrysiogenales</taxon>
        <taxon>Chrysiogenaceae</taxon>
        <taxon>Desulfurispirillum</taxon>
    </lineage>
</organism>
<dbReference type="AlphaFoldDB" id="E6W5U2"/>
<dbReference type="eggNOG" id="COG2202">
    <property type="taxonomic scope" value="Bacteria"/>
</dbReference>
<dbReference type="EC" id="2.7.13.3" evidence="2"/>
<dbReference type="InterPro" id="IPR013767">
    <property type="entry name" value="PAS_fold"/>
</dbReference>
<dbReference type="SMART" id="SM00091">
    <property type="entry name" value="PAS"/>
    <property type="match status" value="4"/>
</dbReference>
<dbReference type="SMART" id="SM00086">
    <property type="entry name" value="PAC"/>
    <property type="match status" value="3"/>
</dbReference>
<feature type="domain" description="Histidine kinase" evidence="6">
    <location>
        <begin position="531"/>
        <end position="746"/>
    </location>
</feature>
<dbReference type="InterPro" id="IPR052162">
    <property type="entry name" value="Sensor_kinase/Photoreceptor"/>
</dbReference>
<accession>E6W5U2</accession>
<dbReference type="CDD" id="cd00082">
    <property type="entry name" value="HisKA"/>
    <property type="match status" value="1"/>
</dbReference>
<dbReference type="Proteomes" id="UP000002572">
    <property type="component" value="Chromosome"/>
</dbReference>
<dbReference type="PROSITE" id="PS50109">
    <property type="entry name" value="HIS_KIN"/>
    <property type="match status" value="1"/>
</dbReference>
<evidence type="ECO:0000256" key="5">
    <source>
        <dbReference type="ARBA" id="ARBA00022777"/>
    </source>
</evidence>
<dbReference type="SMART" id="SM00387">
    <property type="entry name" value="HATPase_c"/>
    <property type="match status" value="1"/>
</dbReference>
<keyword evidence="4" id="KW-0808">Transferase</keyword>
<dbReference type="InterPro" id="IPR036890">
    <property type="entry name" value="HATPase_C_sf"/>
</dbReference>
<dbReference type="InParanoid" id="E6W5U2"/>
<dbReference type="SMART" id="SM00388">
    <property type="entry name" value="HisKA"/>
    <property type="match status" value="1"/>
</dbReference>
<dbReference type="Pfam" id="PF13426">
    <property type="entry name" value="PAS_9"/>
    <property type="match status" value="1"/>
</dbReference>
<dbReference type="SUPFAM" id="SSF55874">
    <property type="entry name" value="ATPase domain of HSP90 chaperone/DNA topoisomerase II/histidine kinase"/>
    <property type="match status" value="1"/>
</dbReference>
<proteinExistence type="predicted"/>
<dbReference type="SUPFAM" id="SSF55785">
    <property type="entry name" value="PYP-like sensor domain (PAS domain)"/>
    <property type="match status" value="3"/>
</dbReference>
<dbReference type="InterPro" id="IPR013655">
    <property type="entry name" value="PAS_fold_3"/>
</dbReference>
<keyword evidence="10" id="KW-1185">Reference proteome</keyword>
<feature type="domain" description="PAC" evidence="8">
    <location>
        <begin position="212"/>
        <end position="265"/>
    </location>
</feature>
<dbReference type="Pfam" id="PF08447">
    <property type="entry name" value="PAS_3"/>
    <property type="match status" value="1"/>
</dbReference>
<evidence type="ECO:0000256" key="1">
    <source>
        <dbReference type="ARBA" id="ARBA00000085"/>
    </source>
</evidence>
<dbReference type="SUPFAM" id="SSF47384">
    <property type="entry name" value="Homodimeric domain of signal transducing histidine kinase"/>
    <property type="match status" value="1"/>
</dbReference>
<dbReference type="EMBL" id="CP002432">
    <property type="protein sequence ID" value="ADU67227.1"/>
    <property type="molecule type" value="Genomic_DNA"/>
</dbReference>
<dbReference type="Pfam" id="PF00512">
    <property type="entry name" value="HisKA"/>
    <property type="match status" value="1"/>
</dbReference>
<protein>
    <recommendedName>
        <fullName evidence="2">histidine kinase</fullName>
        <ecNumber evidence="2">2.7.13.3</ecNumber>
    </recommendedName>
</protein>
<dbReference type="Pfam" id="PF00989">
    <property type="entry name" value="PAS"/>
    <property type="match status" value="1"/>
</dbReference>
<dbReference type="InterPro" id="IPR000014">
    <property type="entry name" value="PAS"/>
</dbReference>
<dbReference type="PROSITE" id="PS50113">
    <property type="entry name" value="PAC"/>
    <property type="match status" value="3"/>
</dbReference>
<dbReference type="PANTHER" id="PTHR43304">
    <property type="entry name" value="PHYTOCHROME-LIKE PROTEIN CPH1"/>
    <property type="match status" value="1"/>
</dbReference>
<dbReference type="InterPro" id="IPR004358">
    <property type="entry name" value="Sig_transdc_His_kin-like_C"/>
</dbReference>
<dbReference type="GO" id="GO:0000155">
    <property type="term" value="F:phosphorelay sensor kinase activity"/>
    <property type="evidence" value="ECO:0007669"/>
    <property type="project" value="InterPro"/>
</dbReference>
<dbReference type="Gene3D" id="1.10.287.130">
    <property type="match status" value="1"/>
</dbReference>
<evidence type="ECO:0000256" key="3">
    <source>
        <dbReference type="ARBA" id="ARBA00022553"/>
    </source>
</evidence>
<dbReference type="HOGENOM" id="CLU_000445_114_71_0"/>
<keyword evidence="5" id="KW-0418">Kinase</keyword>
<dbReference type="Gene3D" id="3.30.450.20">
    <property type="entry name" value="PAS domain"/>
    <property type="match status" value="3"/>
</dbReference>
<feature type="domain" description="PAC" evidence="8">
    <location>
        <begin position="462"/>
        <end position="513"/>
    </location>
</feature>
<dbReference type="PROSITE" id="PS50112">
    <property type="entry name" value="PAS"/>
    <property type="match status" value="3"/>
</dbReference>
<feature type="domain" description="PAS" evidence="7">
    <location>
        <begin position="136"/>
        <end position="208"/>
    </location>
</feature>
<dbReference type="NCBIfam" id="TIGR00229">
    <property type="entry name" value="sensory_box"/>
    <property type="match status" value="3"/>
</dbReference>
<dbReference type="InterPro" id="IPR003661">
    <property type="entry name" value="HisK_dim/P_dom"/>
</dbReference>
<dbReference type="eggNOG" id="COG2205">
    <property type="taxonomic scope" value="Bacteria"/>
</dbReference>
<feature type="domain" description="PAS" evidence="7">
    <location>
        <begin position="262"/>
        <end position="334"/>
    </location>
</feature>
<evidence type="ECO:0000313" key="9">
    <source>
        <dbReference type="EMBL" id="ADU67227.1"/>
    </source>
</evidence>
<evidence type="ECO:0000256" key="2">
    <source>
        <dbReference type="ARBA" id="ARBA00012438"/>
    </source>
</evidence>
<dbReference type="CDD" id="cd00130">
    <property type="entry name" value="PAS"/>
    <property type="match status" value="3"/>
</dbReference>
<dbReference type="KEGG" id="din:Selin_2514"/>
<dbReference type="InterPro" id="IPR000700">
    <property type="entry name" value="PAS-assoc_C"/>
</dbReference>
<comment type="catalytic activity">
    <reaction evidence="1">
        <text>ATP + protein L-histidine = ADP + protein N-phospho-L-histidine.</text>
        <dbReference type="EC" id="2.7.13.3"/>
    </reaction>
</comment>
<dbReference type="CDD" id="cd00075">
    <property type="entry name" value="HATPase"/>
    <property type="match status" value="1"/>
</dbReference>
<dbReference type="PANTHER" id="PTHR43304:SF1">
    <property type="entry name" value="PAC DOMAIN-CONTAINING PROTEIN"/>
    <property type="match status" value="1"/>
</dbReference>
<dbReference type="STRING" id="653733.Selin_2514"/>
<evidence type="ECO:0000259" key="7">
    <source>
        <dbReference type="PROSITE" id="PS50112"/>
    </source>
</evidence>
<evidence type="ECO:0000256" key="4">
    <source>
        <dbReference type="ARBA" id="ARBA00022679"/>
    </source>
</evidence>
<sequence length="753" mass="85760">MADTSKSPPHILFLHAFHASPFIQLLFRGNGELAEASDGALRALRCQREKLPEHPWLRQTDALQLNNAVKMVARTGEPAVTAIQLPQGEIFLELTQVSLTSQQTCWVLATQTELTDTIASGSSPGLQKRKEELLANRQRWQFALEGTNIGVWDWNIQSSEVYFSPRWKEILGYRDHELPNSLEQWQQRIHPDDYQRVMQAHEPAFSKSDRLYRSEYRLRHRDGNYRWISSQGKVMSWARDGTPLRMIGTHADITERKILEEQQERMVRILEATTDSVNIATPDGTMIFWNSHGRAMVGVEPDEDVTAISFDLFHPPKSLKILTRVAIPSAITNGIWQGENVITNRHGKTIPVTQVIIAHRDQQGNLEYLSSIMRDMSPQKKVEEALRSSEQRLWRLLESTPLGVVIINSCGTIEWVNPAMCHKVHYHFESLAGHSLTKILPEESRMAWHQWFEQFGNAHTSSSEEWKFVRRGGESFLAEIVSTSFADTSGQWRMVAYVTDITKRKRFEDELLRSLRQQEELNELKSTFVQMVSHEFRTPLAGIMGSAELLKKYLERLSPERRDEHLDTILSGVQRMVFMMEEILALGAMDSGQTNFSPSPVDLVAMCRAIQDQLHSIFPGQRIQLDFRDIPTCAMLDESLLHHILTNLLSNALKYSPATSPVHFSIFNTTKELCFRVTDFGIGIPESDRGRLFEAFFRGSNASHIQGTGIGMMIVKRCLDLHNGTIQIQSKPNQGSTFTVTIPLSQCIAEEKS</sequence>
<feature type="domain" description="PAS" evidence="7">
    <location>
        <begin position="389"/>
        <end position="445"/>
    </location>
</feature>
<dbReference type="FunFam" id="3.30.565.10:FF:000006">
    <property type="entry name" value="Sensor histidine kinase WalK"/>
    <property type="match status" value="1"/>
</dbReference>
<dbReference type="InterPro" id="IPR005467">
    <property type="entry name" value="His_kinase_dom"/>
</dbReference>
<name>E6W5U2_DESIS</name>
<evidence type="ECO:0000313" key="10">
    <source>
        <dbReference type="Proteomes" id="UP000002572"/>
    </source>
</evidence>